<sequence length="326" mass="37370">MSFALLVAGAYALATLRRYSVAQTATLTTFALFLTSSLTPLSAAPAGLGHAEMREEPWIHSCGAPVTDSPNQRHNLYRTLKRVHTQFKVAWDYFHAKNDIAQIYSKVTKELKTQYSLPWLPKGQLEWYHKEAWCLEKAKKAQIALPKLHDTLQRFAITFYHLKSFELDSHFNTNARGKRNKIIEAMYHNIIRMLCEVETAIVILGIELPSSYEAAIVTESPDWTEKGDFTRMLVQDSGVIQLYKGFLRDWMVAFWNLAATLKDTKVCDPLNPPPLETIRRRNKQGKKGKNVRVQKSGRRNKRPGQGRGQRRGSRRKLTGNKQRKTE</sequence>
<organism evidence="3">
    <name type="scientific">Neodiprion lecontei</name>
    <name type="common">Redheaded pine sawfly</name>
    <dbReference type="NCBI Taxonomy" id="441921"/>
    <lineage>
        <taxon>Eukaryota</taxon>
        <taxon>Metazoa</taxon>
        <taxon>Ecdysozoa</taxon>
        <taxon>Arthropoda</taxon>
        <taxon>Hexapoda</taxon>
        <taxon>Insecta</taxon>
        <taxon>Pterygota</taxon>
        <taxon>Neoptera</taxon>
        <taxon>Endopterygota</taxon>
        <taxon>Hymenoptera</taxon>
        <taxon>Tenthredinoidea</taxon>
        <taxon>Diprionidae</taxon>
        <taxon>Diprioninae</taxon>
        <taxon>Neodiprion</taxon>
    </lineage>
</organism>
<evidence type="ECO:0000256" key="1">
    <source>
        <dbReference type="SAM" id="MobiDB-lite"/>
    </source>
</evidence>
<evidence type="ECO:0000313" key="3">
    <source>
        <dbReference type="RefSeq" id="XP_015511039.1"/>
    </source>
</evidence>
<feature type="region of interest" description="Disordered" evidence="1">
    <location>
        <begin position="269"/>
        <end position="326"/>
    </location>
</feature>
<dbReference type="RefSeq" id="XP_015511039.1">
    <property type="nucleotide sequence ID" value="XM_015655553.2"/>
</dbReference>
<accession>A0A6J0B7R2</accession>
<dbReference type="InParanoid" id="A0A6J0B7R2"/>
<dbReference type="OrthoDB" id="8194193at2759"/>
<dbReference type="GeneID" id="107217868"/>
<reference evidence="3" key="1">
    <citation type="submission" date="2025-08" db="UniProtKB">
        <authorList>
            <consortium name="RefSeq"/>
        </authorList>
    </citation>
    <scope>IDENTIFICATION</scope>
    <source>
        <tissue evidence="3">Thorax and Abdomen</tissue>
    </source>
</reference>
<keyword evidence="2" id="KW-1185">Reference proteome</keyword>
<dbReference type="AlphaFoldDB" id="A0A6J0B7R2"/>
<protein>
    <submittedName>
        <fullName evidence="3">Uncharacterized protein LOC107217868</fullName>
    </submittedName>
</protein>
<dbReference type="Proteomes" id="UP000829291">
    <property type="component" value="Chromosome 6"/>
</dbReference>
<dbReference type="KEGG" id="nlo:107217868"/>
<feature type="compositionally biased region" description="Basic residues" evidence="1">
    <location>
        <begin position="280"/>
        <end position="326"/>
    </location>
</feature>
<gene>
    <name evidence="3" type="primary">LOC107217868</name>
</gene>
<name>A0A6J0B7R2_NEOLC</name>
<proteinExistence type="predicted"/>
<evidence type="ECO:0000313" key="2">
    <source>
        <dbReference type="Proteomes" id="UP000829291"/>
    </source>
</evidence>